<name>A0A6S7DYH7_9BURK</name>
<accession>A0A6S7DYH7</accession>
<evidence type="ECO:0008006" key="3">
    <source>
        <dbReference type="Google" id="ProtNLM"/>
    </source>
</evidence>
<dbReference type="EMBL" id="CADILD010000002">
    <property type="protein sequence ID" value="CAB3889753.1"/>
    <property type="molecule type" value="Genomic_DNA"/>
</dbReference>
<sequence>MVEDDIRAVLGPLVADEVYPGVAPDGASQPRITYHWVGGAPLNFLEGVPDLRNGRLQIDVWAELDQDAARIVRQAEDALRLSPILRATTEGGALSDHEPDTKLYARKQTFSIWFKD</sequence>
<dbReference type="InterPro" id="IPR021508">
    <property type="entry name" value="Gp17-like"/>
</dbReference>
<dbReference type="RefSeq" id="WP_175129165.1">
    <property type="nucleotide sequence ID" value="NZ_CADILD010000002.1"/>
</dbReference>
<protein>
    <recommendedName>
        <fullName evidence="3">DUF3168 domain-containing protein</fullName>
    </recommendedName>
</protein>
<evidence type="ECO:0000313" key="2">
    <source>
        <dbReference type="Proteomes" id="UP000494105"/>
    </source>
</evidence>
<evidence type="ECO:0000313" key="1">
    <source>
        <dbReference type="EMBL" id="CAB3889753.1"/>
    </source>
</evidence>
<dbReference type="Proteomes" id="UP000494105">
    <property type="component" value="Unassembled WGS sequence"/>
</dbReference>
<dbReference type="Pfam" id="PF11367">
    <property type="entry name" value="Tail_completion_gp17"/>
    <property type="match status" value="1"/>
</dbReference>
<dbReference type="AlphaFoldDB" id="A0A6S7DYH7"/>
<proteinExistence type="predicted"/>
<organism evidence="1 2">
    <name type="scientific">Achromobacter piechaudii</name>
    <dbReference type="NCBI Taxonomy" id="72556"/>
    <lineage>
        <taxon>Bacteria</taxon>
        <taxon>Pseudomonadati</taxon>
        <taxon>Pseudomonadota</taxon>
        <taxon>Betaproteobacteria</taxon>
        <taxon>Burkholderiales</taxon>
        <taxon>Alcaligenaceae</taxon>
        <taxon>Achromobacter</taxon>
    </lineage>
</organism>
<reference evidence="1 2" key="1">
    <citation type="submission" date="2020-04" db="EMBL/GenBank/DDBJ databases">
        <authorList>
            <person name="De Canck E."/>
        </authorList>
    </citation>
    <scope>NUCLEOTIDE SEQUENCE [LARGE SCALE GENOMIC DNA]</scope>
    <source>
        <strain evidence="1 2">LMG 1861</strain>
    </source>
</reference>
<gene>
    <name evidence="1" type="ORF">LMG1861_03738</name>
</gene>